<accession>A0A8S5RAJ0</accession>
<organism evidence="1">
    <name type="scientific">Siphoviridae sp. ctkfT29</name>
    <dbReference type="NCBI Taxonomy" id="2827278"/>
    <lineage>
        <taxon>Viruses</taxon>
        <taxon>Duplodnaviria</taxon>
        <taxon>Heunggongvirae</taxon>
        <taxon>Uroviricota</taxon>
        <taxon>Caudoviricetes</taxon>
    </lineage>
</organism>
<proteinExistence type="predicted"/>
<sequence length="141" mass="15735">MLEELMRECKNWFVVPGGVHLGRFSIVKGRISLPFLKSGQYFWIAGSVFNDGLYQYGSCVLQDEEFTGAVWALAVPAEFVKLAEDVQAWRDTSEKAAQSPYQSESFGGYSYTKASGNATQGGSALSWQSVFSARLKKWRKL</sequence>
<evidence type="ECO:0000313" key="1">
    <source>
        <dbReference type="EMBL" id="DAE28089.1"/>
    </source>
</evidence>
<name>A0A8S5RAJ0_9CAUD</name>
<dbReference type="EMBL" id="BK015850">
    <property type="protein sequence ID" value="DAE28089.1"/>
    <property type="molecule type" value="Genomic_DNA"/>
</dbReference>
<reference evidence="1" key="1">
    <citation type="journal article" date="2021" name="Proc. Natl. Acad. Sci. U.S.A.">
        <title>A Catalog of Tens of Thousands of Viruses from Human Metagenomes Reveals Hidden Associations with Chronic Diseases.</title>
        <authorList>
            <person name="Tisza M.J."/>
            <person name="Buck C.B."/>
        </authorList>
    </citation>
    <scope>NUCLEOTIDE SEQUENCE</scope>
    <source>
        <strain evidence="1">CtkfT29</strain>
    </source>
</reference>
<protein>
    <submittedName>
        <fullName evidence="1">Uncharacterized protein</fullName>
    </submittedName>
</protein>